<accession>A0A8J3BXK1</accession>
<keyword evidence="3" id="KW-1185">Reference proteome</keyword>
<evidence type="ECO:0000313" key="2">
    <source>
        <dbReference type="EMBL" id="GGK80768.1"/>
    </source>
</evidence>
<dbReference type="NCBIfam" id="NF047843">
    <property type="entry name" value="MST_Rv0443"/>
    <property type="match status" value="1"/>
</dbReference>
<dbReference type="EMBL" id="BMMX01000003">
    <property type="protein sequence ID" value="GGK80768.1"/>
    <property type="molecule type" value="Genomic_DNA"/>
</dbReference>
<reference evidence="2" key="2">
    <citation type="submission" date="2020-09" db="EMBL/GenBank/DDBJ databases">
        <authorList>
            <person name="Sun Q."/>
            <person name="Zhou Y."/>
        </authorList>
    </citation>
    <scope>NUCLEOTIDE SEQUENCE</scope>
    <source>
        <strain evidence="2">CGMCC 4.7299</strain>
    </source>
</reference>
<dbReference type="SUPFAM" id="SSF109854">
    <property type="entry name" value="DinB/YfiT-like putative metalloenzymes"/>
    <property type="match status" value="1"/>
</dbReference>
<protein>
    <recommendedName>
        <fullName evidence="1">DinB-like domain-containing protein</fullName>
    </recommendedName>
</protein>
<dbReference type="Gene3D" id="1.20.120.450">
    <property type="entry name" value="dinb family like domain"/>
    <property type="match status" value="1"/>
</dbReference>
<gene>
    <name evidence="2" type="ORF">GCM10012284_13420</name>
</gene>
<proteinExistence type="predicted"/>
<evidence type="ECO:0000259" key="1">
    <source>
        <dbReference type="Pfam" id="PF12867"/>
    </source>
</evidence>
<comment type="caution">
    <text evidence="2">The sequence shown here is derived from an EMBL/GenBank/DDBJ whole genome shotgun (WGS) entry which is preliminary data.</text>
</comment>
<dbReference type="InterPro" id="IPR034660">
    <property type="entry name" value="DinB/YfiT-like"/>
</dbReference>
<dbReference type="RefSeq" id="WP_189078203.1">
    <property type="nucleotide sequence ID" value="NZ_BMMX01000003.1"/>
</dbReference>
<dbReference type="InterPro" id="IPR024775">
    <property type="entry name" value="DinB-like"/>
</dbReference>
<feature type="domain" description="DinB-like" evidence="1">
    <location>
        <begin position="17"/>
        <end position="159"/>
    </location>
</feature>
<sequence length="168" mass="18189">MNSVAVLAEAHGRLPGLVRQAVRDLTPDQLRWVPADGANSIGWLVWHLARVQDSHIADLLDAEQVYISGEWAPRFGLKPSPSDTGYGATAAQVAAVAPESWTALTDYYHAVHARTADYLSGLSDDDLDAVIDEAWDPPVTRGVRLVSIVDDDVQHAGQAAYVRGLLPR</sequence>
<organism evidence="2 3">
    <name type="scientific">Mangrovihabitans endophyticus</name>
    <dbReference type="NCBI Taxonomy" id="1751298"/>
    <lineage>
        <taxon>Bacteria</taxon>
        <taxon>Bacillati</taxon>
        <taxon>Actinomycetota</taxon>
        <taxon>Actinomycetes</taxon>
        <taxon>Micromonosporales</taxon>
        <taxon>Micromonosporaceae</taxon>
        <taxon>Mangrovihabitans</taxon>
    </lineage>
</organism>
<dbReference type="Proteomes" id="UP000656042">
    <property type="component" value="Unassembled WGS sequence"/>
</dbReference>
<reference evidence="2" key="1">
    <citation type="journal article" date="2014" name="Int. J. Syst. Evol. Microbiol.">
        <title>Complete genome sequence of Corynebacterium casei LMG S-19264T (=DSM 44701T), isolated from a smear-ripened cheese.</title>
        <authorList>
            <consortium name="US DOE Joint Genome Institute (JGI-PGF)"/>
            <person name="Walter F."/>
            <person name="Albersmeier A."/>
            <person name="Kalinowski J."/>
            <person name="Ruckert C."/>
        </authorList>
    </citation>
    <scope>NUCLEOTIDE SEQUENCE</scope>
    <source>
        <strain evidence="2">CGMCC 4.7299</strain>
    </source>
</reference>
<evidence type="ECO:0000313" key="3">
    <source>
        <dbReference type="Proteomes" id="UP000656042"/>
    </source>
</evidence>
<name>A0A8J3BXK1_9ACTN</name>
<dbReference type="Pfam" id="PF12867">
    <property type="entry name" value="DinB_2"/>
    <property type="match status" value="1"/>
</dbReference>
<dbReference type="AlphaFoldDB" id="A0A8J3BXK1"/>